<evidence type="ECO:0000313" key="2">
    <source>
        <dbReference type="EMBL" id="SEM28812.1"/>
    </source>
</evidence>
<dbReference type="EMBL" id="FOBV01000002">
    <property type="protein sequence ID" value="SEM28812.1"/>
    <property type="molecule type" value="Genomic_DNA"/>
</dbReference>
<keyword evidence="1" id="KW-0472">Membrane</keyword>
<dbReference type="Proteomes" id="UP000199450">
    <property type="component" value="Unassembled WGS sequence"/>
</dbReference>
<keyword evidence="3" id="KW-1185">Reference proteome</keyword>
<protein>
    <submittedName>
        <fullName evidence="2">Uncharacterized membrane protein YagU, involved in acid resistance, DUF1440 family</fullName>
    </submittedName>
</protein>
<keyword evidence="1" id="KW-1133">Transmembrane helix</keyword>
<dbReference type="OrthoDB" id="1253601at2"/>
<evidence type="ECO:0000313" key="3">
    <source>
        <dbReference type="Proteomes" id="UP000199450"/>
    </source>
</evidence>
<feature type="transmembrane region" description="Helical" evidence="1">
    <location>
        <begin position="87"/>
        <end position="104"/>
    </location>
</feature>
<accession>A0A1H7X4L4</accession>
<gene>
    <name evidence="2" type="ORF">SAMN05421856_102209</name>
</gene>
<keyword evidence="1" id="KW-0812">Transmembrane</keyword>
<name>A0A1H7X4L4_9FLAO</name>
<dbReference type="RefSeq" id="WP_089998825.1">
    <property type="nucleotide sequence ID" value="NZ_FOBV01000002.1"/>
</dbReference>
<dbReference type="AlphaFoldDB" id="A0A1H7X4L4"/>
<dbReference type="InterPro" id="IPR009898">
    <property type="entry name" value="DUF1440"/>
</dbReference>
<evidence type="ECO:0000256" key="1">
    <source>
        <dbReference type="SAM" id="Phobius"/>
    </source>
</evidence>
<proteinExistence type="predicted"/>
<organism evidence="2 3">
    <name type="scientific">Chryseobacterium taichungense</name>
    <dbReference type="NCBI Taxonomy" id="295069"/>
    <lineage>
        <taxon>Bacteria</taxon>
        <taxon>Pseudomonadati</taxon>
        <taxon>Bacteroidota</taxon>
        <taxon>Flavobacteriia</taxon>
        <taxon>Flavobacteriales</taxon>
        <taxon>Weeksellaceae</taxon>
        <taxon>Chryseobacterium group</taxon>
        <taxon>Chryseobacterium</taxon>
    </lineage>
</organism>
<dbReference type="Pfam" id="PF07274">
    <property type="entry name" value="DUF1440"/>
    <property type="match status" value="1"/>
</dbReference>
<sequence>MNTTTNTIIKGIAVGLLASLIKSLVEPPLQKLGEKQFPPKPDELKLRGADVTRQPENMPPAILAKEMYTSITGKELSYHDTLKSMKSIHYTLGILIGVSYVMLANNNKRFTIGEGIGAGITVWALTHGSIVPTLKLQGKVSEMPTSWWVWEFGSHIIFGVSMEQTRKCLNMLF</sequence>
<reference evidence="3" key="1">
    <citation type="submission" date="2016-10" db="EMBL/GenBank/DDBJ databases">
        <authorList>
            <person name="Varghese N."/>
            <person name="Submissions S."/>
        </authorList>
    </citation>
    <scope>NUCLEOTIDE SEQUENCE [LARGE SCALE GENOMIC DNA]</scope>
    <source>
        <strain evidence="3">DSM 17453</strain>
    </source>
</reference>